<dbReference type="EMBL" id="JAPNKE010000002">
    <property type="protein sequence ID" value="MCY1011608.1"/>
    <property type="molecule type" value="Genomic_DNA"/>
</dbReference>
<protein>
    <submittedName>
        <fullName evidence="1">Tetratricopeptide repeat protein</fullName>
    </submittedName>
</protein>
<reference evidence="1" key="1">
    <citation type="submission" date="2022-11" db="EMBL/GenBank/DDBJ databases">
        <title>Minimal conservation of predation-associated metabolite biosynthetic gene clusters underscores biosynthetic potential of Myxococcota including descriptions for ten novel species: Archangium lansinium sp. nov., Myxococcus landrumus sp. nov., Nannocystis bai.</title>
        <authorList>
            <person name="Ahearne A."/>
            <person name="Stevens C."/>
            <person name="Phillips K."/>
        </authorList>
    </citation>
    <scope>NUCLEOTIDE SEQUENCE</scope>
    <source>
        <strain evidence="1">Na p29</strain>
    </source>
</reference>
<dbReference type="Gene3D" id="1.25.40.10">
    <property type="entry name" value="Tetratricopeptide repeat domain"/>
    <property type="match status" value="1"/>
</dbReference>
<gene>
    <name evidence="1" type="ORF">OV079_39805</name>
</gene>
<keyword evidence="2" id="KW-1185">Reference proteome</keyword>
<dbReference type="AlphaFoldDB" id="A0A9X3J2Z3"/>
<evidence type="ECO:0000313" key="2">
    <source>
        <dbReference type="Proteomes" id="UP001150924"/>
    </source>
</evidence>
<comment type="caution">
    <text evidence="1">The sequence shown here is derived from an EMBL/GenBank/DDBJ whole genome shotgun (WGS) entry which is preliminary data.</text>
</comment>
<name>A0A9X3J2Z3_9BACT</name>
<dbReference type="RefSeq" id="WP_267774893.1">
    <property type="nucleotide sequence ID" value="NZ_JAPNKE010000002.1"/>
</dbReference>
<organism evidence="1 2">
    <name type="scientific">Nannocystis pusilla</name>
    <dbReference type="NCBI Taxonomy" id="889268"/>
    <lineage>
        <taxon>Bacteria</taxon>
        <taxon>Pseudomonadati</taxon>
        <taxon>Myxococcota</taxon>
        <taxon>Polyangia</taxon>
        <taxon>Nannocystales</taxon>
        <taxon>Nannocystaceae</taxon>
        <taxon>Nannocystis</taxon>
    </lineage>
</organism>
<dbReference type="InterPro" id="IPR011990">
    <property type="entry name" value="TPR-like_helical_dom_sf"/>
</dbReference>
<accession>A0A9X3J2Z3</accession>
<dbReference type="Proteomes" id="UP001150924">
    <property type="component" value="Unassembled WGS sequence"/>
</dbReference>
<proteinExistence type="predicted"/>
<dbReference type="Pfam" id="PF13424">
    <property type="entry name" value="TPR_12"/>
    <property type="match status" value="1"/>
</dbReference>
<evidence type="ECO:0000313" key="1">
    <source>
        <dbReference type="EMBL" id="MCY1011608.1"/>
    </source>
</evidence>
<sequence>MAELVPIAEARSLLARAIAAYEADGGPKNPAIAPVAVRAGQLAFQANDLLAARQWFERVLADATGAKDQLESRSLAALELARLLLDAGERQRACSC</sequence>